<accession>A0A835IGP0</accession>
<gene>
    <name evidence="1" type="ORF">IFM89_032620</name>
</gene>
<keyword evidence="2" id="KW-1185">Reference proteome</keyword>
<evidence type="ECO:0000313" key="2">
    <source>
        <dbReference type="Proteomes" id="UP000631114"/>
    </source>
</evidence>
<sequence length="111" mass="12275">MLISFKSSSLHENLVSFVKPSPSKKKVNQVYHCGYMLFASSFVSCWLGLVSDLYSLSDVKPGRIEGSCRDALLESKCPIGLSYLLVGLKCLQARLYLSGWMFVGSVEAMNL</sequence>
<reference evidence="1 2" key="1">
    <citation type="submission" date="2020-10" db="EMBL/GenBank/DDBJ databases">
        <title>The Coptis chinensis genome and diversification of protoberbering-type alkaloids.</title>
        <authorList>
            <person name="Wang B."/>
            <person name="Shu S."/>
            <person name="Song C."/>
            <person name="Liu Y."/>
        </authorList>
    </citation>
    <scope>NUCLEOTIDE SEQUENCE [LARGE SCALE GENOMIC DNA]</scope>
    <source>
        <strain evidence="1">HL-2020</strain>
        <tissue evidence="1">Leaf</tissue>
    </source>
</reference>
<comment type="caution">
    <text evidence="1">The sequence shown here is derived from an EMBL/GenBank/DDBJ whole genome shotgun (WGS) entry which is preliminary data.</text>
</comment>
<name>A0A835IGP0_9MAGN</name>
<protein>
    <submittedName>
        <fullName evidence="1">Uncharacterized protein</fullName>
    </submittedName>
</protein>
<organism evidence="1 2">
    <name type="scientific">Coptis chinensis</name>
    <dbReference type="NCBI Taxonomy" id="261450"/>
    <lineage>
        <taxon>Eukaryota</taxon>
        <taxon>Viridiplantae</taxon>
        <taxon>Streptophyta</taxon>
        <taxon>Embryophyta</taxon>
        <taxon>Tracheophyta</taxon>
        <taxon>Spermatophyta</taxon>
        <taxon>Magnoliopsida</taxon>
        <taxon>Ranunculales</taxon>
        <taxon>Ranunculaceae</taxon>
        <taxon>Coptidoideae</taxon>
        <taxon>Coptis</taxon>
    </lineage>
</organism>
<dbReference type="Proteomes" id="UP000631114">
    <property type="component" value="Unassembled WGS sequence"/>
</dbReference>
<evidence type="ECO:0000313" key="1">
    <source>
        <dbReference type="EMBL" id="KAF9616799.1"/>
    </source>
</evidence>
<proteinExistence type="predicted"/>
<dbReference type="EMBL" id="JADFTS010000003">
    <property type="protein sequence ID" value="KAF9616799.1"/>
    <property type="molecule type" value="Genomic_DNA"/>
</dbReference>
<dbReference type="AlphaFoldDB" id="A0A835IGP0"/>